<sequence length="83" mass="9893">MASQFEYSITIVRFEKEDCMQEMKAPSLGRAGLQCSEMLYCMYYVNIYHWNNEPLKDKFSILVSMMWQVSSRLDLTMRVHSDH</sequence>
<proteinExistence type="predicted"/>
<reference evidence="1" key="1">
    <citation type="submission" date="2016-07" db="EMBL/GenBank/DDBJ databases">
        <authorList>
            <person name="Bretaudeau A."/>
        </authorList>
    </citation>
    <scope>NUCLEOTIDE SEQUENCE</scope>
    <source>
        <strain evidence="1">Rice</strain>
        <tissue evidence="1">Whole body</tissue>
    </source>
</reference>
<gene>
    <name evidence="1" type="ORF">SFRICE_025250</name>
</gene>
<protein>
    <submittedName>
        <fullName evidence="1">SFRICE_025250</fullName>
    </submittedName>
</protein>
<organism evidence="1">
    <name type="scientific">Spodoptera frugiperda</name>
    <name type="common">Fall armyworm</name>
    <dbReference type="NCBI Taxonomy" id="7108"/>
    <lineage>
        <taxon>Eukaryota</taxon>
        <taxon>Metazoa</taxon>
        <taxon>Ecdysozoa</taxon>
        <taxon>Arthropoda</taxon>
        <taxon>Hexapoda</taxon>
        <taxon>Insecta</taxon>
        <taxon>Pterygota</taxon>
        <taxon>Neoptera</taxon>
        <taxon>Endopterygota</taxon>
        <taxon>Lepidoptera</taxon>
        <taxon>Glossata</taxon>
        <taxon>Ditrysia</taxon>
        <taxon>Noctuoidea</taxon>
        <taxon>Noctuidae</taxon>
        <taxon>Amphipyrinae</taxon>
        <taxon>Spodoptera</taxon>
    </lineage>
</organism>
<name>A0A2H1VDM7_SPOFR</name>
<accession>A0A2H1VDM7</accession>
<evidence type="ECO:0000313" key="1">
    <source>
        <dbReference type="EMBL" id="SOQ38938.1"/>
    </source>
</evidence>
<dbReference type="EMBL" id="ODYU01001987">
    <property type="protein sequence ID" value="SOQ38938.1"/>
    <property type="molecule type" value="Genomic_DNA"/>
</dbReference>
<dbReference type="AlphaFoldDB" id="A0A2H1VDM7"/>